<sequence>MLTERLRTIQVASSSKNITNSKNKVPTDTGTFPKTVKSNSNAVLDGAAVVNSMVSSTTSGYQKIQSSRDECEKKLKEAQELLVQHSSTIQNLSEELDRMKREKNSLSNLLRDNEARHQETLRKITEASKSSLSEDIKIASTAFADEQRIREECEQFHANTINHLKDDLSKCKKSISNLQSDKNLVEFEKDTINTAFKACKKDKDTLSTSLDTCNSDRHSCLTNNKKLINDATTKIDTHESQIEVYKNQKTALNERLVAVTNQIARLENPNIENDEVQSHASSDNALELHSCINKDAQCHLQLIQVQDQYNLGRTELTRCESEIALIKSRVSSSSSLNSIPSADTKSEKGLSMIEWAKKIYQLHVDEAITEMPNSIVSALTLFTAILVKYENNIRVSRYGVIQNIRNSDTTVKLPVISINIETNKFNALVDTGASLNVISQDAFGLIPSSHKTMVKPSLKAATVANNDKLVFRGASRLYVEANNKRVQLEFYIVDNLSYDVIIGIPGLHQIFGDELTIRFNHSMPSITNVPVKTVSKVRVPPRTTKVIYANAHAILSHDTINCLFVSNSRWKGSDHIMTYYQTGPVIDNKFAVILQNHGANTVLIPANTEIGTLHSIEEVDDNTIRIPGDEIIPEDAAWKDSLPNYPESHAPLTREQLMDSIS</sequence>
<protein>
    <submittedName>
        <fullName evidence="5">RVP domain-containing protein</fullName>
    </submittedName>
</protein>
<dbReference type="WBParaSite" id="SVE_1418300.1">
    <property type="protein sequence ID" value="SVE_1418300.1"/>
    <property type="gene ID" value="SVE_1418300"/>
</dbReference>
<evidence type="ECO:0000313" key="4">
    <source>
        <dbReference type="Proteomes" id="UP000035680"/>
    </source>
</evidence>
<keyword evidence="4" id="KW-1185">Reference proteome</keyword>
<name>A0A0K0FSS5_STRVS</name>
<keyword evidence="2" id="KW-0175">Coiled coil</keyword>
<proteinExistence type="predicted"/>
<dbReference type="GO" id="GO:0006508">
    <property type="term" value="P:proteolysis"/>
    <property type="evidence" value="ECO:0007669"/>
    <property type="project" value="InterPro"/>
</dbReference>
<dbReference type="Pfam" id="PF00077">
    <property type="entry name" value="RVP"/>
    <property type="match status" value="1"/>
</dbReference>
<dbReference type="GO" id="GO:0004190">
    <property type="term" value="F:aspartic-type endopeptidase activity"/>
    <property type="evidence" value="ECO:0007669"/>
    <property type="project" value="InterPro"/>
</dbReference>
<feature type="coiled-coil region" evidence="2">
    <location>
        <begin position="61"/>
        <end position="116"/>
    </location>
</feature>
<dbReference type="Proteomes" id="UP000035680">
    <property type="component" value="Unassembled WGS sequence"/>
</dbReference>
<reference evidence="5" key="2">
    <citation type="submission" date="2015-08" db="UniProtKB">
        <authorList>
            <consortium name="WormBaseParasite"/>
        </authorList>
    </citation>
    <scope>IDENTIFICATION</scope>
</reference>
<dbReference type="InterPro" id="IPR018061">
    <property type="entry name" value="Retropepsins"/>
</dbReference>
<dbReference type="InterPro" id="IPR001969">
    <property type="entry name" value="Aspartic_peptidase_AS"/>
</dbReference>
<dbReference type="CDD" id="cd00303">
    <property type="entry name" value="retropepsin_like"/>
    <property type="match status" value="1"/>
</dbReference>
<feature type="coiled-coil region" evidence="2">
    <location>
        <begin position="228"/>
        <end position="262"/>
    </location>
</feature>
<dbReference type="Gene3D" id="2.40.70.10">
    <property type="entry name" value="Acid Proteases"/>
    <property type="match status" value="1"/>
</dbReference>
<dbReference type="InterPro" id="IPR021109">
    <property type="entry name" value="Peptidase_aspartic_dom_sf"/>
</dbReference>
<evidence type="ECO:0000313" key="5">
    <source>
        <dbReference type="WBParaSite" id="SVE_1418300.1"/>
    </source>
</evidence>
<evidence type="ECO:0000259" key="3">
    <source>
        <dbReference type="Pfam" id="PF00077"/>
    </source>
</evidence>
<reference evidence="4" key="1">
    <citation type="submission" date="2014-07" db="EMBL/GenBank/DDBJ databases">
        <authorList>
            <person name="Martin A.A"/>
            <person name="De Silva N."/>
        </authorList>
    </citation>
    <scope>NUCLEOTIDE SEQUENCE</scope>
</reference>
<organism evidence="4 5">
    <name type="scientific">Strongyloides venezuelensis</name>
    <name type="common">Threadworm</name>
    <dbReference type="NCBI Taxonomy" id="75913"/>
    <lineage>
        <taxon>Eukaryota</taxon>
        <taxon>Metazoa</taxon>
        <taxon>Ecdysozoa</taxon>
        <taxon>Nematoda</taxon>
        <taxon>Chromadorea</taxon>
        <taxon>Rhabditida</taxon>
        <taxon>Tylenchina</taxon>
        <taxon>Panagrolaimomorpha</taxon>
        <taxon>Strongyloidoidea</taxon>
        <taxon>Strongyloididae</taxon>
        <taxon>Strongyloides</taxon>
    </lineage>
</organism>
<keyword evidence="1" id="KW-0378">Hydrolase</keyword>
<accession>A0A0K0FSS5</accession>
<dbReference type="AlphaFoldDB" id="A0A0K0FSS5"/>
<dbReference type="SUPFAM" id="SSF57997">
    <property type="entry name" value="Tropomyosin"/>
    <property type="match status" value="1"/>
</dbReference>
<evidence type="ECO:0000256" key="1">
    <source>
        <dbReference type="ARBA" id="ARBA00022801"/>
    </source>
</evidence>
<evidence type="ECO:0000256" key="2">
    <source>
        <dbReference type="SAM" id="Coils"/>
    </source>
</evidence>
<dbReference type="PROSITE" id="PS00141">
    <property type="entry name" value="ASP_PROTEASE"/>
    <property type="match status" value="1"/>
</dbReference>
<dbReference type="SUPFAM" id="SSF50630">
    <property type="entry name" value="Acid proteases"/>
    <property type="match status" value="1"/>
</dbReference>
<dbReference type="STRING" id="75913.A0A0K0FSS5"/>
<feature type="domain" description="Retropepsins" evidence="3">
    <location>
        <begin position="414"/>
        <end position="509"/>
    </location>
</feature>